<protein>
    <submittedName>
        <fullName evidence="3">Uncharacterized protein</fullName>
    </submittedName>
</protein>
<dbReference type="PANTHER" id="PTHR15574">
    <property type="entry name" value="WD REPEAT DOMAIN-CONTAINING FAMILY"/>
    <property type="match status" value="1"/>
</dbReference>
<dbReference type="Gene3D" id="2.130.10.10">
    <property type="entry name" value="YVTN repeat-like/Quinoprotein amine dehydrogenase"/>
    <property type="match status" value="1"/>
</dbReference>
<dbReference type="PANTHER" id="PTHR15574:SF21">
    <property type="entry name" value="DDB1- AND CUL4-ASSOCIATED FACTOR 8"/>
    <property type="match status" value="1"/>
</dbReference>
<dbReference type="Proteomes" id="UP000287033">
    <property type="component" value="Unassembled WGS sequence"/>
</dbReference>
<dbReference type="STRING" id="137246.A0A401TQ99"/>
<name>A0A401TQ99_CHIPU</name>
<proteinExistence type="predicted"/>
<gene>
    <name evidence="3" type="ORF">chiPu_0028944</name>
</gene>
<keyword evidence="1" id="KW-0853">WD repeat</keyword>
<reference evidence="3 4" key="1">
    <citation type="journal article" date="2018" name="Nat. Ecol. Evol.">
        <title>Shark genomes provide insights into elasmobranch evolution and the origin of vertebrates.</title>
        <authorList>
            <person name="Hara Y"/>
            <person name="Yamaguchi K"/>
            <person name="Onimaru K"/>
            <person name="Kadota M"/>
            <person name="Koyanagi M"/>
            <person name="Keeley SD"/>
            <person name="Tatsumi K"/>
            <person name="Tanaka K"/>
            <person name="Motone F"/>
            <person name="Kageyama Y"/>
            <person name="Nozu R"/>
            <person name="Adachi N"/>
            <person name="Nishimura O"/>
            <person name="Nakagawa R"/>
            <person name="Tanegashima C"/>
            <person name="Kiyatake I"/>
            <person name="Matsumoto R"/>
            <person name="Murakumo K"/>
            <person name="Nishida K"/>
            <person name="Terakita A"/>
            <person name="Kuratani S"/>
            <person name="Sato K"/>
            <person name="Hyodo S Kuraku.S."/>
        </authorList>
    </citation>
    <scope>NUCLEOTIDE SEQUENCE [LARGE SCALE GENOMIC DNA]</scope>
</reference>
<dbReference type="OrthoDB" id="4869960at2759"/>
<dbReference type="GO" id="GO:0080008">
    <property type="term" value="C:Cul4-RING E3 ubiquitin ligase complex"/>
    <property type="evidence" value="ECO:0007669"/>
    <property type="project" value="TreeGrafter"/>
</dbReference>
<organism evidence="3 4">
    <name type="scientific">Chiloscyllium punctatum</name>
    <name type="common">Brownbanded bambooshark</name>
    <name type="synonym">Hemiscyllium punctatum</name>
    <dbReference type="NCBI Taxonomy" id="137246"/>
    <lineage>
        <taxon>Eukaryota</taxon>
        <taxon>Metazoa</taxon>
        <taxon>Chordata</taxon>
        <taxon>Craniata</taxon>
        <taxon>Vertebrata</taxon>
        <taxon>Chondrichthyes</taxon>
        <taxon>Elasmobranchii</taxon>
        <taxon>Galeomorphii</taxon>
        <taxon>Galeoidea</taxon>
        <taxon>Orectolobiformes</taxon>
        <taxon>Hemiscylliidae</taxon>
        <taxon>Chiloscyllium</taxon>
    </lineage>
</organism>
<keyword evidence="2" id="KW-0677">Repeat</keyword>
<evidence type="ECO:0000313" key="3">
    <source>
        <dbReference type="EMBL" id="GCC44860.1"/>
    </source>
</evidence>
<dbReference type="AlphaFoldDB" id="A0A401TQ99"/>
<dbReference type="EMBL" id="BEZZ01144194">
    <property type="protein sequence ID" value="GCC44860.1"/>
    <property type="molecule type" value="Genomic_DNA"/>
</dbReference>
<dbReference type="InterPro" id="IPR036322">
    <property type="entry name" value="WD40_repeat_dom_sf"/>
</dbReference>
<dbReference type="GO" id="GO:0005737">
    <property type="term" value="C:cytoplasm"/>
    <property type="evidence" value="ECO:0007669"/>
    <property type="project" value="TreeGrafter"/>
</dbReference>
<evidence type="ECO:0000256" key="2">
    <source>
        <dbReference type="ARBA" id="ARBA00022737"/>
    </source>
</evidence>
<sequence length="66" mass="7102">MCARDGQVRIAELSATECCKSTKRVAQHKGSAHKLALEPDSPCTFLSAGEDAVVFAIDLRQERPAS</sequence>
<evidence type="ECO:0000313" key="4">
    <source>
        <dbReference type="Proteomes" id="UP000287033"/>
    </source>
</evidence>
<dbReference type="InterPro" id="IPR045151">
    <property type="entry name" value="DCAF8"/>
</dbReference>
<evidence type="ECO:0000256" key="1">
    <source>
        <dbReference type="ARBA" id="ARBA00022574"/>
    </source>
</evidence>
<keyword evidence="4" id="KW-1185">Reference proteome</keyword>
<accession>A0A401TQ99</accession>
<dbReference type="SUPFAM" id="SSF50978">
    <property type="entry name" value="WD40 repeat-like"/>
    <property type="match status" value="1"/>
</dbReference>
<comment type="caution">
    <text evidence="3">The sequence shown here is derived from an EMBL/GenBank/DDBJ whole genome shotgun (WGS) entry which is preliminary data.</text>
</comment>
<dbReference type="InterPro" id="IPR015943">
    <property type="entry name" value="WD40/YVTN_repeat-like_dom_sf"/>
</dbReference>